<evidence type="ECO:0000313" key="3">
    <source>
        <dbReference type="Proteomes" id="UP000736672"/>
    </source>
</evidence>
<dbReference type="Proteomes" id="UP000736672">
    <property type="component" value="Unassembled WGS sequence"/>
</dbReference>
<protein>
    <submittedName>
        <fullName evidence="2">Heterokaryon incompatibility protein-domain-containing protein</fullName>
    </submittedName>
</protein>
<gene>
    <name evidence="2" type="ORF">B0J15DRAFT_473631</name>
</gene>
<dbReference type="InterPro" id="IPR052895">
    <property type="entry name" value="HetReg/Transcr_Mod"/>
</dbReference>
<dbReference type="OrthoDB" id="4850726at2759"/>
<evidence type="ECO:0000259" key="1">
    <source>
        <dbReference type="PROSITE" id="PS50020"/>
    </source>
</evidence>
<feature type="domain" description="WW" evidence="1">
    <location>
        <begin position="55"/>
        <end position="88"/>
    </location>
</feature>
<dbReference type="Pfam" id="PF06985">
    <property type="entry name" value="HET"/>
    <property type="match status" value="1"/>
</dbReference>
<dbReference type="PANTHER" id="PTHR24148:SF82">
    <property type="entry name" value="HETEROKARYON INCOMPATIBILITY DOMAIN-CONTAINING PROTEIN"/>
    <property type="match status" value="1"/>
</dbReference>
<comment type="caution">
    <text evidence="2">The sequence shown here is derived from an EMBL/GenBank/DDBJ whole genome shotgun (WGS) entry which is preliminary data.</text>
</comment>
<dbReference type="AlphaFoldDB" id="A0A9P9RCQ0"/>
<name>A0A9P9RCQ0_FUSSL</name>
<dbReference type="InterPro" id="IPR001202">
    <property type="entry name" value="WW_dom"/>
</dbReference>
<dbReference type="EMBL" id="JAGTJS010000001">
    <property type="protein sequence ID" value="KAH7274776.1"/>
    <property type="molecule type" value="Genomic_DNA"/>
</dbReference>
<dbReference type="SMART" id="SM00456">
    <property type="entry name" value="WW"/>
    <property type="match status" value="2"/>
</dbReference>
<proteinExistence type="predicted"/>
<dbReference type="InterPro" id="IPR010730">
    <property type="entry name" value="HET"/>
</dbReference>
<accession>A0A9P9RCQ0</accession>
<keyword evidence="3" id="KW-1185">Reference proteome</keyword>
<organism evidence="2 3">
    <name type="scientific">Fusarium solani</name>
    <name type="common">Filamentous fungus</name>
    <dbReference type="NCBI Taxonomy" id="169388"/>
    <lineage>
        <taxon>Eukaryota</taxon>
        <taxon>Fungi</taxon>
        <taxon>Dikarya</taxon>
        <taxon>Ascomycota</taxon>
        <taxon>Pezizomycotina</taxon>
        <taxon>Sordariomycetes</taxon>
        <taxon>Hypocreomycetidae</taxon>
        <taxon>Hypocreales</taxon>
        <taxon>Nectriaceae</taxon>
        <taxon>Fusarium</taxon>
        <taxon>Fusarium solani species complex</taxon>
    </lineage>
</organism>
<reference evidence="2" key="1">
    <citation type="journal article" date="2021" name="Nat. Commun.">
        <title>Genetic determinants of endophytism in the Arabidopsis root mycobiome.</title>
        <authorList>
            <person name="Mesny F."/>
            <person name="Miyauchi S."/>
            <person name="Thiergart T."/>
            <person name="Pickel B."/>
            <person name="Atanasova L."/>
            <person name="Karlsson M."/>
            <person name="Huettel B."/>
            <person name="Barry K.W."/>
            <person name="Haridas S."/>
            <person name="Chen C."/>
            <person name="Bauer D."/>
            <person name="Andreopoulos W."/>
            <person name="Pangilinan J."/>
            <person name="LaButti K."/>
            <person name="Riley R."/>
            <person name="Lipzen A."/>
            <person name="Clum A."/>
            <person name="Drula E."/>
            <person name="Henrissat B."/>
            <person name="Kohler A."/>
            <person name="Grigoriev I.V."/>
            <person name="Martin F.M."/>
            <person name="Hacquard S."/>
        </authorList>
    </citation>
    <scope>NUCLEOTIDE SEQUENCE</scope>
    <source>
        <strain evidence="2">FSSC 5 MPI-SDFR-AT-0091</strain>
    </source>
</reference>
<dbReference type="PROSITE" id="PS50020">
    <property type="entry name" value="WW_DOMAIN_2"/>
    <property type="match status" value="2"/>
</dbReference>
<feature type="domain" description="WW" evidence="1">
    <location>
        <begin position="613"/>
        <end position="650"/>
    </location>
</feature>
<sequence>MSSYQYSKLVDADIRLLTLLPGQPDSNIKIQIHHAPLRAPPDRPRQQVTLDELRKKMPDGWEAQETVEGQYIFENDELNVTSWSLPDDSVPASLYSTPADETVFIPQYEALSYTWGNPENPQTVQVVSHDDPSIFWTQEIQYNLSGALKHLRYPDKPRTLWVDAVCINQADIPERNAQVPRMSDIYRLADRVVVWLGEEMSNSKLAVSTLDYLGAQIELTKQGGRLPSPGCDHQDWFRSLTEMPYEDDTWQAIADLVNRAWFGRLWVLQEIQLSNHKAVMQCGMNQISWQRFRRAMVCLESKRNLPQVVIFSKLPRLGVFCLPVEGVNFAILLLRVTHLDCSNPRDKVYGLLGLASPSLLARVQAQYAEPVESVYRDLFLAMTDQMQRLHFEFCSLRTSQARQLASWVPDFYGDLVELLFRGGRYASGMSCSHSTYVAPSALYVSGIRVGTVKSNKGVYPDDVTKRLAVLHDWKPDNLETGLYPTGESVMDAFATTLGQDQLRDRFPTSAVHPYLDEWKDKLNKLLVDSQDSGGHPDIGAYAYDLRFLTKQAFVTSNGGYFGLAHRDTAPGDIVCAVLGCSVLVILRPTTVGTFLLVGSCYLHGFSSAEAFLGPLPSPWIIQYKPDSFGAQAPYFFNKDTKEETQEDPRLGKLPPEWEPVEKERTRDDPMLFRWFRNRNNGYTMNSDPRMLPLALHERGVRLEDFQLF</sequence>
<evidence type="ECO:0000313" key="2">
    <source>
        <dbReference type="EMBL" id="KAH7274776.1"/>
    </source>
</evidence>
<dbReference type="PANTHER" id="PTHR24148">
    <property type="entry name" value="ANKYRIN REPEAT DOMAIN-CONTAINING PROTEIN 39 HOMOLOG-RELATED"/>
    <property type="match status" value="1"/>
</dbReference>